<dbReference type="Proteomes" id="UP000182476">
    <property type="component" value="Chromosome I"/>
</dbReference>
<evidence type="ECO:0000313" key="3">
    <source>
        <dbReference type="EMBL" id="SDU12210.1"/>
    </source>
</evidence>
<dbReference type="SUPFAM" id="SSF69572">
    <property type="entry name" value="Activating enzymes of the ubiquitin-like proteins"/>
    <property type="match status" value="1"/>
</dbReference>
<dbReference type="NCBIfam" id="NF004805">
    <property type="entry name" value="PRK06153.1-4"/>
    <property type="match status" value="1"/>
</dbReference>
<dbReference type="InterPro" id="IPR035985">
    <property type="entry name" value="Ubiquitin-activating_enz"/>
</dbReference>
<evidence type="ECO:0000259" key="2">
    <source>
        <dbReference type="Pfam" id="PF20590"/>
    </source>
</evidence>
<feature type="domain" description="DUF6791" evidence="2">
    <location>
        <begin position="11"/>
        <end position="161"/>
    </location>
</feature>
<organism evidence="3 4">
    <name type="scientific">Pseudomonas mandelii</name>
    <dbReference type="NCBI Taxonomy" id="75612"/>
    <lineage>
        <taxon>Bacteria</taxon>
        <taxon>Pseudomonadati</taxon>
        <taxon>Pseudomonadota</taxon>
        <taxon>Gammaproteobacteria</taxon>
        <taxon>Pseudomonadales</taxon>
        <taxon>Pseudomonadaceae</taxon>
        <taxon>Pseudomonas</taxon>
    </lineage>
</organism>
<evidence type="ECO:0000259" key="1">
    <source>
        <dbReference type="Pfam" id="PF00899"/>
    </source>
</evidence>
<evidence type="ECO:0000313" key="4">
    <source>
        <dbReference type="Proteomes" id="UP000182476"/>
    </source>
</evidence>
<reference evidence="3 4" key="1">
    <citation type="submission" date="2016-10" db="EMBL/GenBank/DDBJ databases">
        <authorList>
            <person name="Varghese N."/>
            <person name="Submissions S."/>
        </authorList>
    </citation>
    <scope>NUCLEOTIDE SEQUENCE [LARGE SCALE GENOMIC DNA]</scope>
    <source>
        <strain evidence="3 4">LMG 21607</strain>
    </source>
</reference>
<dbReference type="GeneID" id="46428115"/>
<dbReference type="CDD" id="cd01483">
    <property type="entry name" value="E1_enzyme_family"/>
    <property type="match status" value="1"/>
</dbReference>
<gene>
    <name evidence="3" type="ORF">SAMN04489801_0980</name>
</gene>
<dbReference type="Pfam" id="PF20590">
    <property type="entry name" value="DUF6791"/>
    <property type="match status" value="1"/>
</dbReference>
<dbReference type="RefSeq" id="WP_083374982.1">
    <property type="nucleotide sequence ID" value="NZ_LT629796.1"/>
</dbReference>
<dbReference type="Gene3D" id="3.40.50.720">
    <property type="entry name" value="NAD(P)-binding Rossmann-like Domain"/>
    <property type="match status" value="1"/>
</dbReference>
<sequence length="402" mass="44964">MSNAPTAPNPSIARLIAEGFEIDILHQHLLVYSIPYLDQQRNLKLGTLVCPYVELGDQDTRPADHTMWLQGDLPHMADGRPMSQVVNHSNTHTLFDQFQVQHYLSNKNGEPDFPTNFYDKVAHYYILFVSQARVHYPNADGRTGIVHPQRDPNSVFRYPDTASARAGITAVTQRLAAERVAIVGTGGTGSYILDLLAKTPIKEVHLFDGDDFEPHNAFRTPGAASLENLQARPKKVDYLLEAYDPMRRGIIPHAYHLEQRNVNELAGFNFVFVAVDNGPSRKLIADYLVAEGIPFIDVGMGVEQETEDGGVVSLSGTCRVTLATSDKHDHLQQRMDFREDKEEVLYRSNIQVADLNALNATMAVLRWKQFMGFYSDQQQAHNLSFALSLQSLGRAECPPFTG</sequence>
<keyword evidence="4" id="KW-1185">Reference proteome</keyword>
<dbReference type="EMBL" id="LT629796">
    <property type="protein sequence ID" value="SDU12210.1"/>
    <property type="molecule type" value="Genomic_DNA"/>
</dbReference>
<name>A0ABY0VDW6_9PSED</name>
<accession>A0ABY0VDW6</accession>
<feature type="domain" description="THIF-type NAD/FAD binding fold" evidence="1">
    <location>
        <begin position="171"/>
        <end position="300"/>
    </location>
</feature>
<proteinExistence type="predicted"/>
<dbReference type="NCBIfam" id="NF004804">
    <property type="entry name" value="PRK06153.1-3"/>
    <property type="match status" value="1"/>
</dbReference>
<dbReference type="InterPro" id="IPR000594">
    <property type="entry name" value="ThiF_NAD_FAD-bd"/>
</dbReference>
<dbReference type="Pfam" id="PF00899">
    <property type="entry name" value="ThiF"/>
    <property type="match status" value="1"/>
</dbReference>
<protein>
    <submittedName>
        <fullName evidence="3">ThiF family protein</fullName>
    </submittedName>
</protein>
<dbReference type="InterPro" id="IPR046741">
    <property type="entry name" value="DUF6791"/>
</dbReference>